<organism evidence="3 4">
    <name type="scientific">Denticeps clupeoides</name>
    <name type="common">denticle herring</name>
    <dbReference type="NCBI Taxonomy" id="299321"/>
    <lineage>
        <taxon>Eukaryota</taxon>
        <taxon>Metazoa</taxon>
        <taxon>Chordata</taxon>
        <taxon>Craniata</taxon>
        <taxon>Vertebrata</taxon>
        <taxon>Euteleostomi</taxon>
        <taxon>Actinopterygii</taxon>
        <taxon>Neopterygii</taxon>
        <taxon>Teleostei</taxon>
        <taxon>Clupei</taxon>
        <taxon>Clupeiformes</taxon>
        <taxon>Denticipitoidei</taxon>
        <taxon>Denticipitidae</taxon>
        <taxon>Denticeps</taxon>
    </lineage>
</organism>
<evidence type="ECO:0000259" key="2">
    <source>
        <dbReference type="Pfam" id="PF13358"/>
    </source>
</evidence>
<reference evidence="3" key="2">
    <citation type="submission" date="2025-08" db="UniProtKB">
        <authorList>
            <consortium name="Ensembl"/>
        </authorList>
    </citation>
    <scope>IDENTIFICATION</scope>
</reference>
<dbReference type="PANTHER" id="PTHR23022">
    <property type="entry name" value="TRANSPOSABLE ELEMENT-RELATED"/>
    <property type="match status" value="1"/>
</dbReference>
<evidence type="ECO:0000313" key="3">
    <source>
        <dbReference type="Ensembl" id="ENSDCDP00010023722.1"/>
    </source>
</evidence>
<dbReference type="Gene3D" id="1.10.10.10">
    <property type="entry name" value="Winged helix-like DNA-binding domain superfamily/Winged helix DNA-binding domain"/>
    <property type="match status" value="1"/>
</dbReference>
<evidence type="ECO:0000313" key="4">
    <source>
        <dbReference type="Proteomes" id="UP000694580"/>
    </source>
</evidence>
<dbReference type="GO" id="GO:0003677">
    <property type="term" value="F:DNA binding"/>
    <property type="evidence" value="ECO:0007669"/>
    <property type="project" value="InterPro"/>
</dbReference>
<dbReference type="GO" id="GO:0006313">
    <property type="term" value="P:DNA transposition"/>
    <property type="evidence" value="ECO:0007669"/>
    <property type="project" value="InterPro"/>
</dbReference>
<name>A0AAY4BT81_9TELE</name>
<dbReference type="PANTHER" id="PTHR23022:SF135">
    <property type="entry name" value="SI:DKEY-77F5.3"/>
    <property type="match status" value="1"/>
</dbReference>
<proteinExistence type="predicted"/>
<dbReference type="InterPro" id="IPR002492">
    <property type="entry name" value="Transposase_Tc1-like"/>
</dbReference>
<feature type="domain" description="Tc1-like transposase DDE" evidence="2">
    <location>
        <begin position="145"/>
        <end position="298"/>
    </location>
</feature>
<reference evidence="3 4" key="1">
    <citation type="submission" date="2020-06" db="EMBL/GenBank/DDBJ databases">
        <authorList>
            <consortium name="Wellcome Sanger Institute Data Sharing"/>
        </authorList>
    </citation>
    <scope>NUCLEOTIDE SEQUENCE [LARGE SCALE GENOMIC DNA]</scope>
</reference>
<keyword evidence="4" id="KW-1185">Reference proteome</keyword>
<reference evidence="3" key="3">
    <citation type="submission" date="2025-09" db="UniProtKB">
        <authorList>
            <consortium name="Ensembl"/>
        </authorList>
    </citation>
    <scope>IDENTIFICATION</scope>
</reference>
<protein>
    <recommendedName>
        <fullName evidence="5">Transposase</fullName>
    </recommendedName>
</protein>
<evidence type="ECO:0000259" key="1">
    <source>
        <dbReference type="Pfam" id="PF01498"/>
    </source>
</evidence>
<dbReference type="InterPro" id="IPR036388">
    <property type="entry name" value="WH-like_DNA-bd_sf"/>
</dbReference>
<dbReference type="InterPro" id="IPR036397">
    <property type="entry name" value="RNaseH_sf"/>
</dbReference>
<accession>A0AAY4BT81</accession>
<dbReference type="Pfam" id="PF13358">
    <property type="entry name" value="DDE_3"/>
    <property type="match status" value="1"/>
</dbReference>
<dbReference type="InterPro" id="IPR052338">
    <property type="entry name" value="Transposase_5"/>
</dbReference>
<dbReference type="InterPro" id="IPR047655">
    <property type="entry name" value="Transpos_IS630-like"/>
</dbReference>
<dbReference type="AlphaFoldDB" id="A0AAY4BT81"/>
<evidence type="ECO:0008006" key="5">
    <source>
        <dbReference type="Google" id="ProtNLM"/>
    </source>
</evidence>
<dbReference type="InterPro" id="IPR038717">
    <property type="entry name" value="Tc1-like_DDE_dom"/>
</dbReference>
<feature type="domain" description="Transposase Tc1-like" evidence="1">
    <location>
        <begin position="67"/>
        <end position="136"/>
    </location>
</feature>
<dbReference type="NCBIfam" id="NF033545">
    <property type="entry name" value="transpos_IS630"/>
    <property type="match status" value="1"/>
</dbReference>
<dbReference type="InterPro" id="IPR009057">
    <property type="entry name" value="Homeodomain-like_sf"/>
</dbReference>
<dbReference type="GeneTree" id="ENSGT01150000286914"/>
<dbReference type="Gene3D" id="3.30.420.10">
    <property type="entry name" value="Ribonuclease H-like superfamily/Ribonuclease H"/>
    <property type="match status" value="1"/>
</dbReference>
<sequence length="338" mass="38849">MVTCKETRGVIIALHKKGFTGKDIAATEIAPKSTIYRIIKNFKERGSSDVKKASGCPRKSSKRQDRLLKIIQLRHQGATSAELAQEWQQAGVRASARTVRRRLLEDDLVSRRAAKKPLLSKKNIKDRLIFCRKYRDWTAEDWGKVIFSDEAPFLLFGASGKMTVQRRKGERYHQSCLMPTVKRPETIHVWGCFSSKGVGSLTILPKNTTMNEEWYQTILRQQLLPTIQEQFGEERCLFQHDGAPYHKAKVVTKWLGEQNIEILGPWPRNSPDLNPIENLWSILKRQVDKQKPTNFDKLQALIMKEWVAISQDLAQKLIDSMPGRVAEVLKKKGQHCKY</sequence>
<dbReference type="Pfam" id="PF01498">
    <property type="entry name" value="HTH_Tnp_Tc3_2"/>
    <property type="match status" value="1"/>
</dbReference>
<dbReference type="Proteomes" id="UP000694580">
    <property type="component" value="Chromosome 14"/>
</dbReference>
<dbReference type="Ensembl" id="ENSDCDT00010029173.1">
    <property type="protein sequence ID" value="ENSDCDP00010023722.1"/>
    <property type="gene ID" value="ENSDCDG00010014895.1"/>
</dbReference>
<dbReference type="GO" id="GO:0015074">
    <property type="term" value="P:DNA integration"/>
    <property type="evidence" value="ECO:0007669"/>
    <property type="project" value="InterPro"/>
</dbReference>
<dbReference type="SUPFAM" id="SSF46689">
    <property type="entry name" value="Homeodomain-like"/>
    <property type="match status" value="1"/>
</dbReference>